<protein>
    <submittedName>
        <fullName evidence="1">Uncharacterized protein</fullName>
    </submittedName>
</protein>
<sequence length="64" mass="6735">MWSNASDGRCQVAETVVDGAVFDTIVLDSPVLHDIATRDAVQDDIAAHHTALVAAAQTLFNTAV</sequence>
<keyword evidence="2" id="KW-1185">Reference proteome</keyword>
<dbReference type="RefSeq" id="WP_169100414.1">
    <property type="nucleotide sequence ID" value="NZ_JABBVZ010000046.1"/>
</dbReference>
<evidence type="ECO:0000313" key="1">
    <source>
        <dbReference type="EMBL" id="NMP23282.1"/>
    </source>
</evidence>
<dbReference type="AlphaFoldDB" id="A0A7Y0Q380"/>
<dbReference type="Proteomes" id="UP000533476">
    <property type="component" value="Unassembled WGS sequence"/>
</dbReference>
<accession>A0A7Y0Q380</accession>
<reference evidence="1 2" key="1">
    <citation type="submission" date="2020-04" db="EMBL/GenBank/DDBJ databases">
        <authorList>
            <person name="Zhang R."/>
            <person name="Schippers A."/>
        </authorList>
    </citation>
    <scope>NUCLEOTIDE SEQUENCE [LARGE SCALE GENOMIC DNA]</scope>
    <source>
        <strain evidence="1 2">DSM 109850</strain>
    </source>
</reference>
<organism evidence="1 2">
    <name type="scientific">Sulfobacillus harzensis</name>
    <dbReference type="NCBI Taxonomy" id="2729629"/>
    <lineage>
        <taxon>Bacteria</taxon>
        <taxon>Bacillati</taxon>
        <taxon>Bacillota</taxon>
        <taxon>Clostridia</taxon>
        <taxon>Eubacteriales</taxon>
        <taxon>Clostridiales Family XVII. Incertae Sedis</taxon>
        <taxon>Sulfobacillus</taxon>
    </lineage>
</organism>
<comment type="caution">
    <text evidence="1">The sequence shown here is derived from an EMBL/GenBank/DDBJ whole genome shotgun (WGS) entry which is preliminary data.</text>
</comment>
<name>A0A7Y0Q380_9FIRM</name>
<gene>
    <name evidence="1" type="ORF">HIJ39_13130</name>
</gene>
<proteinExistence type="predicted"/>
<evidence type="ECO:0000313" key="2">
    <source>
        <dbReference type="Proteomes" id="UP000533476"/>
    </source>
</evidence>
<dbReference type="EMBL" id="JABBVZ010000046">
    <property type="protein sequence ID" value="NMP23282.1"/>
    <property type="molecule type" value="Genomic_DNA"/>
</dbReference>